<dbReference type="AlphaFoldDB" id="C5KRE0"/>
<dbReference type="RefSeq" id="XP_002781118.1">
    <property type="nucleotide sequence ID" value="XM_002781072.1"/>
</dbReference>
<dbReference type="InterPro" id="IPR036691">
    <property type="entry name" value="Endo/exonu/phosph_ase_sf"/>
</dbReference>
<dbReference type="EMBL" id="GG675796">
    <property type="protein sequence ID" value="EER12913.1"/>
    <property type="molecule type" value="Genomic_DNA"/>
</dbReference>
<protein>
    <submittedName>
        <fullName evidence="3">Carbon catabolite repressor protein, putative</fullName>
    </submittedName>
</protein>
<feature type="region of interest" description="Disordered" evidence="1">
    <location>
        <begin position="202"/>
        <end position="265"/>
    </location>
</feature>
<organism evidence="4">
    <name type="scientific">Perkinsus marinus (strain ATCC 50983 / TXsc)</name>
    <dbReference type="NCBI Taxonomy" id="423536"/>
    <lineage>
        <taxon>Eukaryota</taxon>
        <taxon>Sar</taxon>
        <taxon>Alveolata</taxon>
        <taxon>Perkinsozoa</taxon>
        <taxon>Perkinsea</taxon>
        <taxon>Perkinsida</taxon>
        <taxon>Perkinsidae</taxon>
        <taxon>Perkinsus</taxon>
    </lineage>
</organism>
<evidence type="ECO:0000313" key="3">
    <source>
        <dbReference type="EMBL" id="EER12913.1"/>
    </source>
</evidence>
<dbReference type="OrthoDB" id="428734at2759"/>
<dbReference type="Pfam" id="PF03372">
    <property type="entry name" value="Exo_endo_phos"/>
    <property type="match status" value="1"/>
</dbReference>
<keyword evidence="4" id="KW-1185">Reference proteome</keyword>
<dbReference type="InterPro" id="IPR050410">
    <property type="entry name" value="CCR4/nocturin_mRNA_transcr"/>
</dbReference>
<dbReference type="Proteomes" id="UP000007800">
    <property type="component" value="Unassembled WGS sequence"/>
</dbReference>
<gene>
    <name evidence="3" type="ORF">Pmar_PMAR000646</name>
</gene>
<dbReference type="InParanoid" id="C5KRE0"/>
<evidence type="ECO:0000313" key="4">
    <source>
        <dbReference type="Proteomes" id="UP000007800"/>
    </source>
</evidence>
<evidence type="ECO:0000259" key="2">
    <source>
        <dbReference type="Pfam" id="PF03372"/>
    </source>
</evidence>
<dbReference type="GeneID" id="9055874"/>
<feature type="region of interest" description="Disordered" evidence="1">
    <location>
        <begin position="891"/>
        <end position="910"/>
    </location>
</feature>
<dbReference type="Gene3D" id="3.60.10.10">
    <property type="entry name" value="Endonuclease/exonuclease/phosphatase"/>
    <property type="match status" value="1"/>
</dbReference>
<reference evidence="3 4" key="1">
    <citation type="submission" date="2008-07" db="EMBL/GenBank/DDBJ databases">
        <authorList>
            <person name="El-Sayed N."/>
            <person name="Caler E."/>
            <person name="Inman J."/>
            <person name="Amedeo P."/>
            <person name="Hass B."/>
            <person name="Wortman J."/>
        </authorList>
    </citation>
    <scope>NUCLEOTIDE SEQUENCE [LARGE SCALE GENOMIC DNA]</scope>
    <source>
        <strain evidence="4">ATCC 50983 / TXsc</strain>
    </source>
</reference>
<dbReference type="GO" id="GO:0000175">
    <property type="term" value="F:3'-5'-RNA exonuclease activity"/>
    <property type="evidence" value="ECO:0007669"/>
    <property type="project" value="TreeGrafter"/>
</dbReference>
<sequence length="1170" mass="129845">MFTFLSYIIQVTYGFGFGNPEIWLMNKIVFFQRLDSIKNLRTLPTSSFVRNKEVPGKCPFDSWYRGPSIHNCVYHPHRPGTIRDVARTFRFYCSPECLKQGYRFLADEHCLPCPASDKEDDCMYCPWATIEEDEAAEHSTTATLGPDLAAPGSGRDQSPVNETPALAGSCWTAVANTRTYTPTPEDTDRVLCVKVYSTEPIPYHSSSSSTTRRCRTADDRVDDDSSESEDACMADREGTGRSRRSDNASTDSGPVIAGGTLQPLTSISQTGSGSVYLMTMPCFDPMTYSPPLREMLSVYGALDHIATGQAIKLLNWNILADIYCTPQQYPYCPPWALSWNYRRHLIIKQIAALEGDIVCLQEVQSDHLYTSLLPALEGLGFGYLYAPKTRRIFTDKYCEEGCAILYRKSRFSVVDSFTIEFDAHAKDSARYQGARNTKQRNRLSKGNVALACLLEDSRPLGIVNTHITADVDAGDVKLWQAMCMLEVVQGWSNSQNGVLPVIVCGDFNSTPESAVYELLTTGRLSPSSIPVTLLWRAARNRGNRFPEFMYSLVRPDGRHCVALADAALAHLLAAGRGDSMHGEEDLVRICVLLHRLRPLAESMMGGMSFLARPEIINGFNGDRGRLHPAVSAAAEFLMNKELLERMSPPVLYGVLLKHAEYLPEGVREILLEIFSQRAMDLPVVELQRCILSFGASGAFLERLSKYYGLYDVHMDKQLVNRQCLESLGPVMGYLCKISKKDGMWKLGEMPSLLLHAAHLATVVEKEYKMHADLAVCFAKVGAEKIQSKSVYDVLASALENSSRIEGAMGLLGEVCKAYGLPDRRANFGARGRASAAATRFIIDCIGRMGESTGEELAVFGELLRATKWPMKQAWISLSAEAVKRGWKANRSSDRFRQNDTSPPAEVERSGFVEKSGGKRLSPVHAYRLYHSFANLHEGMAATLLPIVLVSIRQDDSLESLAPLFRACRVGDVEVGIMREAVGKCTARTEEVPRETLWEALRVACIGGFSDDQIERLVEPLLSGDVDLPVGREVAIGSVLVGRKKSEKIAHILKRLVLDDTFLSKCEAEELVEAFELCSWAGGRTTENWNFAAQRKVGGNHHDDDYHSDRALLERLQERVEKERIAAEAMRNLGERQCPSTNGVTAGMGLAFFLVALGNCIDEYLFTGHIL</sequence>
<feature type="domain" description="Endonuclease/exonuclease/phosphatase" evidence="2">
    <location>
        <begin position="315"/>
        <end position="545"/>
    </location>
</feature>
<proteinExistence type="predicted"/>
<dbReference type="InterPro" id="IPR005135">
    <property type="entry name" value="Endo/exonuclease/phosphatase"/>
</dbReference>
<accession>C5KRE0</accession>
<feature type="region of interest" description="Disordered" evidence="1">
    <location>
        <begin position="136"/>
        <end position="163"/>
    </location>
</feature>
<dbReference type="SUPFAM" id="SSF56219">
    <property type="entry name" value="DNase I-like"/>
    <property type="match status" value="1"/>
</dbReference>
<feature type="compositionally biased region" description="Acidic residues" evidence="1">
    <location>
        <begin position="220"/>
        <end position="232"/>
    </location>
</feature>
<dbReference type="PANTHER" id="PTHR12121:SF34">
    <property type="entry name" value="PROTEIN ANGEL"/>
    <property type="match status" value="1"/>
</dbReference>
<feature type="compositionally biased region" description="Basic and acidic residues" evidence="1">
    <location>
        <begin position="233"/>
        <end position="246"/>
    </location>
</feature>
<evidence type="ECO:0000256" key="1">
    <source>
        <dbReference type="SAM" id="MobiDB-lite"/>
    </source>
</evidence>
<dbReference type="PANTHER" id="PTHR12121">
    <property type="entry name" value="CARBON CATABOLITE REPRESSOR PROTEIN 4"/>
    <property type="match status" value="1"/>
</dbReference>
<name>C5KRE0_PERM5</name>